<reference evidence="1 2" key="1">
    <citation type="submission" date="2023-11" db="EMBL/GenBank/DDBJ databases">
        <title>Actinomadura monticuli sp. nov., isolated from volcanic ash.</title>
        <authorList>
            <person name="Lee S.D."/>
            <person name="Yang H."/>
            <person name="Kim I.S."/>
        </authorList>
    </citation>
    <scope>NUCLEOTIDE SEQUENCE [LARGE SCALE GENOMIC DNA]</scope>
    <source>
        <strain evidence="1 2">DSM 45346</strain>
    </source>
</reference>
<evidence type="ECO:0000313" key="2">
    <source>
        <dbReference type="Proteomes" id="UP001569904"/>
    </source>
</evidence>
<comment type="caution">
    <text evidence="1">The sequence shown here is derived from an EMBL/GenBank/DDBJ whole genome shotgun (WGS) entry which is preliminary data.</text>
</comment>
<organism evidence="1 2">
    <name type="scientific">Actinomadura chokoriensis</name>
    <dbReference type="NCBI Taxonomy" id="454156"/>
    <lineage>
        <taxon>Bacteria</taxon>
        <taxon>Bacillati</taxon>
        <taxon>Actinomycetota</taxon>
        <taxon>Actinomycetes</taxon>
        <taxon>Streptosporangiales</taxon>
        <taxon>Thermomonosporaceae</taxon>
        <taxon>Actinomadura</taxon>
    </lineage>
</organism>
<protein>
    <submittedName>
        <fullName evidence="1">Uncharacterized protein</fullName>
    </submittedName>
</protein>
<keyword evidence="2" id="KW-1185">Reference proteome</keyword>
<sequence>MTGRLLLQLQRCQHPRAGGLPAGAFQQAGPLWDELERAYEWWLDSGEPWFEAGPPSVTAEEQTVRLDSPAPWFPVPGSITSGLLLPSNLSRDEEAVAATSSSQLLCRETGLPDEGQAGLVQFLARAWGTRDR</sequence>
<proteinExistence type="predicted"/>
<name>A0ABV4QV08_9ACTN</name>
<accession>A0ABV4QV08</accession>
<dbReference type="EMBL" id="JAXCEH010000003">
    <property type="protein sequence ID" value="MFA1553513.1"/>
    <property type="molecule type" value="Genomic_DNA"/>
</dbReference>
<evidence type="ECO:0000313" key="1">
    <source>
        <dbReference type="EMBL" id="MFA1553513.1"/>
    </source>
</evidence>
<dbReference type="RefSeq" id="WP_371939907.1">
    <property type="nucleotide sequence ID" value="NZ_JAXCEH010000003.1"/>
</dbReference>
<gene>
    <name evidence="1" type="ORF">SM436_07390</name>
</gene>
<dbReference type="Proteomes" id="UP001569904">
    <property type="component" value="Unassembled WGS sequence"/>
</dbReference>